<keyword evidence="6" id="KW-1185">Reference proteome</keyword>
<dbReference type="Proteomes" id="UP001174694">
    <property type="component" value="Unassembled WGS sequence"/>
</dbReference>
<name>A0AA38RNH8_9PEZI</name>
<comment type="similarity">
    <text evidence="3">Belongs to the avfA family.</text>
</comment>
<evidence type="ECO:0000313" key="5">
    <source>
        <dbReference type="EMBL" id="KAJ9142413.1"/>
    </source>
</evidence>
<dbReference type="GO" id="GO:0004497">
    <property type="term" value="F:monooxygenase activity"/>
    <property type="evidence" value="ECO:0007669"/>
    <property type="project" value="UniProtKB-KW"/>
</dbReference>
<gene>
    <name evidence="5" type="ORF">NKR23_g7289</name>
</gene>
<keyword evidence="2" id="KW-0503">Monooxygenase</keyword>
<dbReference type="Gene3D" id="3.40.50.720">
    <property type="entry name" value="NAD(P)-binding Rossmann-like Domain"/>
    <property type="match status" value="1"/>
</dbReference>
<dbReference type="PANTHER" id="PTHR15020:SF37">
    <property type="entry name" value="OXIDOREDUCTASE MDPK"/>
    <property type="match status" value="1"/>
</dbReference>
<dbReference type="InterPro" id="IPR016040">
    <property type="entry name" value="NAD(P)-bd_dom"/>
</dbReference>
<dbReference type="PANTHER" id="PTHR15020">
    <property type="entry name" value="FLAVIN REDUCTASE-RELATED"/>
    <property type="match status" value="1"/>
</dbReference>
<protein>
    <submittedName>
        <fullName evidence="5">NAD-dependent epimerase/dehydratase</fullName>
    </submittedName>
</protein>
<sequence>MDCYAVLGSTGNCGTALIQILLQRPNVKIHAYCRDKSKLKRLLPGIESNSQVRIFEGSIDNVKLLSSLLRGCRTVFLVVSTNDNVPGCRLSYDTALGVIRALESIRESDTATLPKLVLLSSATIDDHLSRHVPFLLRLLLLRSASHVYEDLRQTEKFLRAQEHWLTTIYVKPGALSVDLQRGHALSFTDENSPLSYLDLSAAMVEAVDDAEGKYDGRTVSVVNTHGRAKFPSGTPLCILTGLLRHFFPWMHPYLPATGPS</sequence>
<feature type="domain" description="NAD(P)-binding" evidence="4">
    <location>
        <begin position="8"/>
        <end position="207"/>
    </location>
</feature>
<dbReference type="Pfam" id="PF13460">
    <property type="entry name" value="NAD_binding_10"/>
    <property type="match status" value="1"/>
</dbReference>
<dbReference type="EMBL" id="JANBVO010000022">
    <property type="protein sequence ID" value="KAJ9142413.1"/>
    <property type="molecule type" value="Genomic_DNA"/>
</dbReference>
<accession>A0AA38RNH8</accession>
<keyword evidence="1" id="KW-0560">Oxidoreductase</keyword>
<evidence type="ECO:0000256" key="1">
    <source>
        <dbReference type="ARBA" id="ARBA00023002"/>
    </source>
</evidence>
<evidence type="ECO:0000256" key="2">
    <source>
        <dbReference type="ARBA" id="ARBA00023033"/>
    </source>
</evidence>
<dbReference type="AlphaFoldDB" id="A0AA38RNH8"/>
<evidence type="ECO:0000259" key="4">
    <source>
        <dbReference type="Pfam" id="PF13460"/>
    </source>
</evidence>
<organism evidence="5 6">
    <name type="scientific">Pleurostoma richardsiae</name>
    <dbReference type="NCBI Taxonomy" id="41990"/>
    <lineage>
        <taxon>Eukaryota</taxon>
        <taxon>Fungi</taxon>
        <taxon>Dikarya</taxon>
        <taxon>Ascomycota</taxon>
        <taxon>Pezizomycotina</taxon>
        <taxon>Sordariomycetes</taxon>
        <taxon>Sordariomycetidae</taxon>
        <taxon>Calosphaeriales</taxon>
        <taxon>Pleurostomataceae</taxon>
        <taxon>Pleurostoma</taxon>
    </lineage>
</organism>
<dbReference type="SUPFAM" id="SSF51735">
    <property type="entry name" value="NAD(P)-binding Rossmann-fold domains"/>
    <property type="match status" value="1"/>
</dbReference>
<evidence type="ECO:0000256" key="3">
    <source>
        <dbReference type="ARBA" id="ARBA00038376"/>
    </source>
</evidence>
<reference evidence="5" key="1">
    <citation type="submission" date="2022-07" db="EMBL/GenBank/DDBJ databases">
        <title>Fungi with potential for degradation of polypropylene.</title>
        <authorList>
            <person name="Gostincar C."/>
        </authorList>
    </citation>
    <scope>NUCLEOTIDE SEQUENCE</scope>
    <source>
        <strain evidence="5">EXF-13308</strain>
    </source>
</reference>
<proteinExistence type="inferred from homology"/>
<dbReference type="InterPro" id="IPR036291">
    <property type="entry name" value="NAD(P)-bd_dom_sf"/>
</dbReference>
<evidence type="ECO:0000313" key="6">
    <source>
        <dbReference type="Proteomes" id="UP001174694"/>
    </source>
</evidence>
<comment type="caution">
    <text evidence="5">The sequence shown here is derived from an EMBL/GenBank/DDBJ whole genome shotgun (WGS) entry which is preliminary data.</text>
</comment>